<gene>
    <name evidence="8" type="ORF">RNJ44_01672</name>
</gene>
<dbReference type="Pfam" id="PF13499">
    <property type="entry name" value="EF-hand_7"/>
    <property type="match status" value="1"/>
</dbReference>
<feature type="compositionally biased region" description="Basic and acidic residues" evidence="6">
    <location>
        <begin position="24"/>
        <end position="47"/>
    </location>
</feature>
<evidence type="ECO:0000256" key="1">
    <source>
        <dbReference type="ARBA" id="ARBA00004496"/>
    </source>
</evidence>
<dbReference type="Proteomes" id="UP001623330">
    <property type="component" value="Unassembled WGS sequence"/>
</dbReference>
<feature type="compositionally biased region" description="Polar residues" evidence="6">
    <location>
        <begin position="115"/>
        <end position="125"/>
    </location>
</feature>
<evidence type="ECO:0000256" key="5">
    <source>
        <dbReference type="ARBA" id="ARBA00022837"/>
    </source>
</evidence>
<sequence length="375" mass="42860">MCARKLKYAAGDDLLLYATPKEAMQNDRRVDEEKERKARMRRGDVRVQSEPSSVSKQQLLQQQLQQRQLQQLQQQQHQVAQMQVPRTNYVHGSSQPVGGKHSAPVHSRSRPIPQAQPNQGQQMYASGNGSSSSNRIVSSPPIMDPPSSAVQRAQQQIRHTPPRVANESPVIVQNAMISKAKHQVRDSPKSITEEDAKDARIAIQLFHNHDVRGKSRLTAEELQNLLQNDDNTHFCISSVDALINLFGASRFGTVNESEFISMYKRVKKWRKVYVDNDINGSYTITMSEFHNSLQELGYMVPVEVSEKLFDQYAEFINPANNGKELKFDKFVEALVWLMRLTKLFRKFDTNQEGVANIHYKDFIDVTLYLGRFLPH</sequence>
<evidence type="ECO:0000256" key="3">
    <source>
        <dbReference type="ARBA" id="ARBA00022723"/>
    </source>
</evidence>
<dbReference type="EMBL" id="JBEVYD010000011">
    <property type="protein sequence ID" value="KAL3229536.1"/>
    <property type="molecule type" value="Genomic_DNA"/>
</dbReference>
<evidence type="ECO:0000256" key="4">
    <source>
        <dbReference type="ARBA" id="ARBA00022737"/>
    </source>
</evidence>
<accession>A0ABR4NNH0</accession>
<evidence type="ECO:0000256" key="2">
    <source>
        <dbReference type="ARBA" id="ARBA00022490"/>
    </source>
</evidence>
<evidence type="ECO:0000259" key="7">
    <source>
        <dbReference type="Pfam" id="PF13499"/>
    </source>
</evidence>
<comment type="subcellular location">
    <subcellularLocation>
        <location evidence="1">Cytoplasm</location>
    </subcellularLocation>
</comment>
<proteinExistence type="predicted"/>
<keyword evidence="9" id="KW-1185">Reference proteome</keyword>
<protein>
    <submittedName>
        <fullName evidence="8">Peflin</fullName>
    </submittedName>
</protein>
<keyword evidence="4" id="KW-0677">Repeat</keyword>
<keyword evidence="2" id="KW-0963">Cytoplasm</keyword>
<dbReference type="PANTHER" id="PTHR46212">
    <property type="entry name" value="PEFLIN"/>
    <property type="match status" value="1"/>
</dbReference>
<dbReference type="SUPFAM" id="SSF47473">
    <property type="entry name" value="EF-hand"/>
    <property type="match status" value="1"/>
</dbReference>
<keyword evidence="5" id="KW-0106">Calcium</keyword>
<dbReference type="InterPro" id="IPR051426">
    <property type="entry name" value="Peflin/Sorcin_CaBP"/>
</dbReference>
<feature type="region of interest" description="Disordered" evidence="6">
    <location>
        <begin position="89"/>
        <end position="168"/>
    </location>
</feature>
<feature type="compositionally biased region" description="Polar residues" evidence="6">
    <location>
        <begin position="148"/>
        <end position="158"/>
    </location>
</feature>
<reference evidence="8 9" key="1">
    <citation type="submission" date="2024-05" db="EMBL/GenBank/DDBJ databases">
        <title>Long read based assembly of the Candida bracarensis genome reveals expanded adhesin content.</title>
        <authorList>
            <person name="Marcet-Houben M."/>
            <person name="Ksiezopolska E."/>
            <person name="Gabaldon T."/>
        </authorList>
    </citation>
    <scope>NUCLEOTIDE SEQUENCE [LARGE SCALE GENOMIC DNA]</scope>
    <source>
        <strain evidence="8 9">CBM6</strain>
    </source>
</reference>
<feature type="region of interest" description="Disordered" evidence="6">
    <location>
        <begin position="20"/>
        <end position="59"/>
    </location>
</feature>
<keyword evidence="3" id="KW-0479">Metal-binding</keyword>
<dbReference type="InterPro" id="IPR002048">
    <property type="entry name" value="EF_hand_dom"/>
</dbReference>
<comment type="caution">
    <text evidence="8">The sequence shown here is derived from an EMBL/GenBank/DDBJ whole genome shotgun (WGS) entry which is preliminary data.</text>
</comment>
<dbReference type="InterPro" id="IPR011992">
    <property type="entry name" value="EF-hand-dom_pair"/>
</dbReference>
<evidence type="ECO:0000256" key="6">
    <source>
        <dbReference type="SAM" id="MobiDB-lite"/>
    </source>
</evidence>
<organism evidence="8 9">
    <name type="scientific">Nakaseomyces bracarensis</name>
    <dbReference type="NCBI Taxonomy" id="273131"/>
    <lineage>
        <taxon>Eukaryota</taxon>
        <taxon>Fungi</taxon>
        <taxon>Dikarya</taxon>
        <taxon>Ascomycota</taxon>
        <taxon>Saccharomycotina</taxon>
        <taxon>Saccharomycetes</taxon>
        <taxon>Saccharomycetales</taxon>
        <taxon>Saccharomycetaceae</taxon>
        <taxon>Nakaseomyces</taxon>
    </lineage>
</organism>
<evidence type="ECO:0000313" key="9">
    <source>
        <dbReference type="Proteomes" id="UP001623330"/>
    </source>
</evidence>
<evidence type="ECO:0000313" key="8">
    <source>
        <dbReference type="EMBL" id="KAL3229536.1"/>
    </source>
</evidence>
<dbReference type="CDD" id="cd16180">
    <property type="entry name" value="EFh_PEF_Group_I"/>
    <property type="match status" value="1"/>
</dbReference>
<dbReference type="Gene3D" id="1.10.238.10">
    <property type="entry name" value="EF-hand"/>
    <property type="match status" value="1"/>
</dbReference>
<dbReference type="PANTHER" id="PTHR46212:SF3">
    <property type="entry name" value="GH27120P"/>
    <property type="match status" value="1"/>
</dbReference>
<feature type="compositionally biased region" description="Low complexity" evidence="6">
    <location>
        <begin position="126"/>
        <end position="141"/>
    </location>
</feature>
<feature type="domain" description="EF-hand" evidence="7">
    <location>
        <begin position="204"/>
        <end position="264"/>
    </location>
</feature>
<name>A0ABR4NNH0_9SACH</name>